<dbReference type="InterPro" id="IPR023214">
    <property type="entry name" value="HAD_sf"/>
</dbReference>
<dbReference type="GO" id="GO:0005829">
    <property type="term" value="C:cytosol"/>
    <property type="evidence" value="ECO:0007669"/>
    <property type="project" value="TreeGrafter"/>
</dbReference>
<dbReference type="PANTHER" id="PTHR10000">
    <property type="entry name" value="PHOSPHOSERINE PHOSPHATASE"/>
    <property type="match status" value="1"/>
</dbReference>
<evidence type="ECO:0000313" key="2">
    <source>
        <dbReference type="Proteomes" id="UP000217083"/>
    </source>
</evidence>
<dbReference type="InterPro" id="IPR000150">
    <property type="entry name" value="Cof"/>
</dbReference>
<keyword evidence="2" id="KW-1185">Reference proteome</keyword>
<dbReference type="PANTHER" id="PTHR10000:SF25">
    <property type="entry name" value="PHOSPHATASE YKRA-RELATED"/>
    <property type="match status" value="1"/>
</dbReference>
<dbReference type="SFLD" id="SFLDG01140">
    <property type="entry name" value="C2.B:_Phosphomannomutase_and_P"/>
    <property type="match status" value="1"/>
</dbReference>
<dbReference type="InterPro" id="IPR036412">
    <property type="entry name" value="HAD-like_sf"/>
</dbReference>
<proteinExistence type="predicted"/>
<organism evidence="1 2">
    <name type="scientific">Lottiidibacillus patelloidae</name>
    <dbReference type="NCBI Taxonomy" id="2670334"/>
    <lineage>
        <taxon>Bacteria</taxon>
        <taxon>Bacillati</taxon>
        <taxon>Bacillota</taxon>
        <taxon>Bacilli</taxon>
        <taxon>Bacillales</taxon>
        <taxon>Bacillaceae</taxon>
        <taxon>Lottiidibacillus</taxon>
    </lineage>
</organism>
<comment type="caution">
    <text evidence="1">The sequence shown here is derived from an EMBL/GenBank/DDBJ whole genome shotgun (WGS) entry which is preliminary data.</text>
</comment>
<dbReference type="Proteomes" id="UP000217083">
    <property type="component" value="Unassembled WGS sequence"/>
</dbReference>
<reference evidence="1 2" key="2">
    <citation type="submission" date="2017-09" db="EMBL/GenBank/DDBJ databases">
        <title>Bacillus patelloidae sp. nov., isolated from the intestinal tract of a marine limpet.</title>
        <authorList>
            <person name="Liu R."/>
            <person name="Dong C."/>
            <person name="Shao Z."/>
        </authorList>
    </citation>
    <scope>NUCLEOTIDE SEQUENCE [LARGE SCALE GENOMIC DNA]</scope>
    <source>
        <strain evidence="1 2">SA5d-4</strain>
    </source>
</reference>
<dbReference type="SFLD" id="SFLDS00003">
    <property type="entry name" value="Haloacid_Dehalogenase"/>
    <property type="match status" value="1"/>
</dbReference>
<dbReference type="Pfam" id="PF08282">
    <property type="entry name" value="Hydrolase_3"/>
    <property type="match status" value="1"/>
</dbReference>
<dbReference type="AlphaFoldDB" id="A0A263BXD4"/>
<dbReference type="GO" id="GO:0000287">
    <property type="term" value="F:magnesium ion binding"/>
    <property type="evidence" value="ECO:0007669"/>
    <property type="project" value="TreeGrafter"/>
</dbReference>
<protein>
    <recommendedName>
        <fullName evidence="3">Hydrolase Cof</fullName>
    </recommendedName>
</protein>
<dbReference type="SFLD" id="SFLDG01144">
    <property type="entry name" value="C2.B.4:_PGP_Like"/>
    <property type="match status" value="1"/>
</dbReference>
<dbReference type="Gene3D" id="3.40.50.1000">
    <property type="entry name" value="HAD superfamily/HAD-like"/>
    <property type="match status" value="1"/>
</dbReference>
<name>A0A263BXD4_9BACI</name>
<dbReference type="EMBL" id="NPIA01000001">
    <property type="protein sequence ID" value="OZM58421.1"/>
    <property type="molecule type" value="Genomic_DNA"/>
</dbReference>
<dbReference type="GO" id="GO:0016791">
    <property type="term" value="F:phosphatase activity"/>
    <property type="evidence" value="ECO:0007669"/>
    <property type="project" value="TreeGrafter"/>
</dbReference>
<dbReference type="SUPFAM" id="SSF56784">
    <property type="entry name" value="HAD-like"/>
    <property type="match status" value="1"/>
</dbReference>
<dbReference type="PROSITE" id="PS01229">
    <property type="entry name" value="COF_2"/>
    <property type="match status" value="1"/>
</dbReference>
<reference evidence="2" key="1">
    <citation type="submission" date="2017-08" db="EMBL/GenBank/DDBJ databases">
        <authorList>
            <person name="Huang Z."/>
        </authorList>
    </citation>
    <scope>NUCLEOTIDE SEQUENCE [LARGE SCALE GENOMIC DNA]</scope>
    <source>
        <strain evidence="2">SA5d-4</strain>
    </source>
</reference>
<dbReference type="CDD" id="cd07517">
    <property type="entry name" value="HAD_HPP"/>
    <property type="match status" value="1"/>
</dbReference>
<evidence type="ECO:0008006" key="3">
    <source>
        <dbReference type="Google" id="ProtNLM"/>
    </source>
</evidence>
<dbReference type="RefSeq" id="WP_094921294.1">
    <property type="nucleotide sequence ID" value="NZ_NPIA01000001.1"/>
</dbReference>
<evidence type="ECO:0000313" key="1">
    <source>
        <dbReference type="EMBL" id="OZM58421.1"/>
    </source>
</evidence>
<dbReference type="Gene3D" id="3.30.1240.10">
    <property type="match status" value="1"/>
</dbReference>
<dbReference type="NCBIfam" id="TIGR01484">
    <property type="entry name" value="HAD-SF-IIB"/>
    <property type="match status" value="1"/>
</dbReference>
<accession>A0A263BXD4</accession>
<dbReference type="PROSITE" id="PS01228">
    <property type="entry name" value="COF_1"/>
    <property type="match status" value="1"/>
</dbReference>
<dbReference type="InterPro" id="IPR006379">
    <property type="entry name" value="HAD-SF_hydro_IIB"/>
</dbReference>
<gene>
    <name evidence="1" type="ORF">CIB95_02310</name>
</gene>
<sequence length="259" mass="29602">MSKIVFFDIDGTLLNDEKEICETTKIAIQKLKENDVHVAIATGRAPFMIKPLLDELGIDTYVTYNGQYVVHNGKAVFRNPIKKELLQKLEEEAAKNAHPMVFMDHLDMKANIELHDHINDSFASLKMNAPSFDEKYYHDRDIYQALLFFDRKEDEKFRYRDDFNECHFIRWHDYSVDILPAGGSKAKGIEKLLEVLEIDKENAYAFGDATNDLEMIAFVGTGVAMGNAMPEVKKIANYVTKSNNDKGIYHGVKELGLID</sequence>
<dbReference type="NCBIfam" id="TIGR00099">
    <property type="entry name" value="Cof-subfamily"/>
    <property type="match status" value="1"/>
</dbReference>